<dbReference type="PANTHER" id="PTHR38767">
    <property type="entry name" value="DNA POLYMERASE III SUBUNIT CHI"/>
    <property type="match status" value="1"/>
</dbReference>
<evidence type="ECO:0000313" key="1">
    <source>
        <dbReference type="EMBL" id="SMA32647.1"/>
    </source>
</evidence>
<keyword evidence="1" id="KW-0808">Transferase</keyword>
<dbReference type="Pfam" id="PF04364">
    <property type="entry name" value="DNA_pol3_chi"/>
    <property type="match status" value="1"/>
</dbReference>
<dbReference type="PANTHER" id="PTHR38767:SF1">
    <property type="entry name" value="DNA POLYMERASE III SUBUNIT CHI"/>
    <property type="match status" value="1"/>
</dbReference>
<accession>A0A1X7AEC9</accession>
<dbReference type="InterPro" id="IPR036768">
    <property type="entry name" value="PolIII_chi_sf"/>
</dbReference>
<dbReference type="EC" id="2.7.7.7" evidence="1"/>
<sequence>MTPSGVSLSIIWIRYYATRSLPCLLFTEYPSVTSQRQNKWSFGMLPQVSFYILADDSPLVRGRFACRLAEKAWKNNVKTHIHLSKKEDIEPMSDLLWSFREDSFVPHATSDSDEAGEVPVTISCSEDDLQKHDGLLINLGDIIPDNINHFSRVAEVVVQSPEILELARVRFRQYRDRGMHPQHQKVGQSA</sequence>
<keyword evidence="1" id="KW-0548">Nucleotidyltransferase</keyword>
<organism evidence="1 2">
    <name type="scientific">Parendozoicomonas haliclonae</name>
    <dbReference type="NCBI Taxonomy" id="1960125"/>
    <lineage>
        <taxon>Bacteria</taxon>
        <taxon>Pseudomonadati</taxon>
        <taxon>Pseudomonadota</taxon>
        <taxon>Gammaproteobacteria</taxon>
        <taxon>Oceanospirillales</taxon>
        <taxon>Endozoicomonadaceae</taxon>
        <taxon>Parendozoicomonas</taxon>
    </lineage>
</organism>
<dbReference type="GO" id="GO:0003887">
    <property type="term" value="F:DNA-directed DNA polymerase activity"/>
    <property type="evidence" value="ECO:0007669"/>
    <property type="project" value="UniProtKB-EC"/>
</dbReference>
<dbReference type="GO" id="GO:0032298">
    <property type="term" value="P:positive regulation of DNA-templated DNA replication initiation"/>
    <property type="evidence" value="ECO:0007669"/>
    <property type="project" value="TreeGrafter"/>
</dbReference>
<keyword evidence="2" id="KW-1185">Reference proteome</keyword>
<evidence type="ECO:0000313" key="2">
    <source>
        <dbReference type="Proteomes" id="UP000196573"/>
    </source>
</evidence>
<dbReference type="Gene3D" id="3.40.50.10110">
    <property type="entry name" value="DNA polymerase III subunit chi"/>
    <property type="match status" value="1"/>
</dbReference>
<dbReference type="GO" id="GO:0006260">
    <property type="term" value="P:DNA replication"/>
    <property type="evidence" value="ECO:0007669"/>
    <property type="project" value="InterPro"/>
</dbReference>
<protein>
    <submittedName>
        <fullName evidence="1">DNA polymerase III subunit chi</fullName>
        <ecNumber evidence="1">2.7.7.7</ecNumber>
    </submittedName>
</protein>
<name>A0A1X7AEC9_9GAMM</name>
<proteinExistence type="predicted"/>
<dbReference type="SUPFAM" id="SSF102400">
    <property type="entry name" value="DNA polymerase III chi subunit"/>
    <property type="match status" value="1"/>
</dbReference>
<dbReference type="InterPro" id="IPR007459">
    <property type="entry name" value="DNA_pol3_chi"/>
</dbReference>
<dbReference type="EMBL" id="FWPT01000001">
    <property type="protein sequence ID" value="SMA32647.1"/>
    <property type="molecule type" value="Genomic_DNA"/>
</dbReference>
<dbReference type="Proteomes" id="UP000196573">
    <property type="component" value="Unassembled WGS sequence"/>
</dbReference>
<gene>
    <name evidence="1" type="primary">holC</name>
    <name evidence="1" type="ORF">EHSB41UT_00173</name>
</gene>
<dbReference type="GO" id="GO:0003677">
    <property type="term" value="F:DNA binding"/>
    <property type="evidence" value="ECO:0007669"/>
    <property type="project" value="InterPro"/>
</dbReference>
<dbReference type="AlphaFoldDB" id="A0A1X7AEC9"/>
<reference evidence="1 2" key="1">
    <citation type="submission" date="2017-03" db="EMBL/GenBank/DDBJ databases">
        <authorList>
            <person name="Afonso C.L."/>
            <person name="Miller P.J."/>
            <person name="Scott M.A."/>
            <person name="Spackman E."/>
            <person name="Goraichik I."/>
            <person name="Dimitrov K.M."/>
            <person name="Suarez D.L."/>
            <person name="Swayne D.E."/>
        </authorList>
    </citation>
    <scope>NUCLEOTIDE SEQUENCE [LARGE SCALE GENOMIC DNA]</scope>
    <source>
        <strain evidence="1">SB41UT1</strain>
    </source>
</reference>
<dbReference type="OrthoDB" id="5297568at2"/>